<dbReference type="Gene3D" id="3.30.70.270">
    <property type="match status" value="1"/>
</dbReference>
<protein>
    <submittedName>
        <fullName evidence="2">Uncharacterized protein LOC111284445</fullName>
    </submittedName>
</protein>
<dbReference type="Proteomes" id="UP000515121">
    <property type="component" value="Unplaced"/>
</dbReference>
<reference evidence="2" key="1">
    <citation type="submission" date="2025-08" db="UniProtKB">
        <authorList>
            <consortium name="RefSeq"/>
        </authorList>
    </citation>
    <scope>IDENTIFICATION</scope>
    <source>
        <tissue evidence="2">Fruit stalk</tissue>
    </source>
</reference>
<dbReference type="AlphaFoldDB" id="A0A6P5XKW1"/>
<dbReference type="SUPFAM" id="SSF56672">
    <property type="entry name" value="DNA/RNA polymerases"/>
    <property type="match status" value="1"/>
</dbReference>
<organism evidence="1 2">
    <name type="scientific">Durio zibethinus</name>
    <name type="common">Durian</name>
    <dbReference type="NCBI Taxonomy" id="66656"/>
    <lineage>
        <taxon>Eukaryota</taxon>
        <taxon>Viridiplantae</taxon>
        <taxon>Streptophyta</taxon>
        <taxon>Embryophyta</taxon>
        <taxon>Tracheophyta</taxon>
        <taxon>Spermatophyta</taxon>
        <taxon>Magnoliopsida</taxon>
        <taxon>eudicotyledons</taxon>
        <taxon>Gunneridae</taxon>
        <taxon>Pentapetalae</taxon>
        <taxon>rosids</taxon>
        <taxon>malvids</taxon>
        <taxon>Malvales</taxon>
        <taxon>Malvaceae</taxon>
        <taxon>Helicteroideae</taxon>
        <taxon>Durio</taxon>
    </lineage>
</organism>
<dbReference type="InterPro" id="IPR043502">
    <property type="entry name" value="DNA/RNA_pol_sf"/>
</dbReference>
<evidence type="ECO:0000313" key="1">
    <source>
        <dbReference type="Proteomes" id="UP000515121"/>
    </source>
</evidence>
<dbReference type="PANTHER" id="PTHR34072">
    <property type="entry name" value="ENZYMATIC POLYPROTEIN-RELATED"/>
    <property type="match status" value="1"/>
</dbReference>
<dbReference type="PANTHER" id="PTHR34072:SF52">
    <property type="entry name" value="RIBONUCLEASE H"/>
    <property type="match status" value="1"/>
</dbReference>
<sequence>MVNWPHPTNVTEVKSFIALASYYKRCVEGFTIYNNASKKMLGYMLIQNNKVIAYASRRWLKLIKDYDLTINYHPGKTNVVTDALSKKSIDSMFVGSINFDRKDKISIKKDSELYIIKEDVQNGLRLEFKLHEDDTLRFGNKLCVPNDFELK</sequence>
<name>A0A6P5XKW1_DURZI</name>
<dbReference type="RefSeq" id="XP_022728838.1">
    <property type="nucleotide sequence ID" value="XM_022873103.1"/>
</dbReference>
<dbReference type="OrthoDB" id="1738613at2759"/>
<proteinExistence type="predicted"/>
<dbReference type="GeneID" id="111284445"/>
<gene>
    <name evidence="2" type="primary">LOC111284445</name>
</gene>
<accession>A0A6P5XKW1</accession>
<evidence type="ECO:0000313" key="2">
    <source>
        <dbReference type="RefSeq" id="XP_022728838.1"/>
    </source>
</evidence>
<keyword evidence="1" id="KW-1185">Reference proteome</keyword>
<dbReference type="KEGG" id="dzi:111284445"/>
<dbReference type="InterPro" id="IPR043128">
    <property type="entry name" value="Rev_trsase/Diguanyl_cyclase"/>
</dbReference>